<dbReference type="Proteomes" id="UP000254060">
    <property type="component" value="Unassembled WGS sequence"/>
</dbReference>
<feature type="chain" id="PRO_5038301878" description="Lipoprotein" evidence="1">
    <location>
        <begin position="22"/>
        <end position="79"/>
    </location>
</feature>
<dbReference type="STRING" id="1397694.GCA_000702585_03087"/>
<evidence type="ECO:0000313" key="3">
    <source>
        <dbReference type="EMBL" id="STO53247.1"/>
    </source>
</evidence>
<organism evidence="2 4">
    <name type="scientific">Exiguobacterium aurantiacum</name>
    <dbReference type="NCBI Taxonomy" id="33987"/>
    <lineage>
        <taxon>Bacteria</taxon>
        <taxon>Bacillati</taxon>
        <taxon>Bacillota</taxon>
        <taxon>Bacilli</taxon>
        <taxon>Bacillales</taxon>
        <taxon>Bacillales Family XII. Incertae Sedis</taxon>
        <taxon>Exiguobacterium</taxon>
    </lineage>
</organism>
<reference evidence="2 4" key="1">
    <citation type="submission" date="2018-06" db="EMBL/GenBank/DDBJ databases">
        <authorList>
            <consortium name="Pathogen Informatics"/>
            <person name="Doyle S."/>
        </authorList>
    </citation>
    <scope>NUCLEOTIDE SEQUENCE [LARGE SCALE GENOMIC DNA]</scope>
    <source>
        <strain evidence="2 4">NCTC13163</strain>
    </source>
</reference>
<gene>
    <name evidence="2" type="ORF">NCTC13163_03107</name>
    <name evidence="3" type="ORF">NCTC13163_03228</name>
</gene>
<evidence type="ECO:0000313" key="2">
    <source>
        <dbReference type="EMBL" id="STO53127.1"/>
    </source>
</evidence>
<dbReference type="EMBL" id="UGGP01000002">
    <property type="protein sequence ID" value="STO53247.1"/>
    <property type="molecule type" value="Genomic_DNA"/>
</dbReference>
<sequence>MKFTYLVIPLAILLMAGCTSEDTPSTIEKAEGMLLKQKKSSIRLKRAQTTQIRRRLQKSLQKPRKRSLTRIISCSPAIN</sequence>
<protein>
    <recommendedName>
        <fullName evidence="5">Lipoprotein</fullName>
    </recommendedName>
</protein>
<evidence type="ECO:0008006" key="5">
    <source>
        <dbReference type="Google" id="ProtNLM"/>
    </source>
</evidence>
<proteinExistence type="predicted"/>
<feature type="signal peptide" evidence="1">
    <location>
        <begin position="1"/>
        <end position="21"/>
    </location>
</feature>
<dbReference type="AlphaFoldDB" id="A0A377HGY5"/>
<name>A0A377HGY5_9BACL</name>
<dbReference type="EMBL" id="UGGP01000002">
    <property type="protein sequence ID" value="STO53127.1"/>
    <property type="molecule type" value="Genomic_DNA"/>
</dbReference>
<accession>A0A377HGY5</accession>
<evidence type="ECO:0000313" key="4">
    <source>
        <dbReference type="Proteomes" id="UP000254060"/>
    </source>
</evidence>
<dbReference type="PROSITE" id="PS51257">
    <property type="entry name" value="PROKAR_LIPOPROTEIN"/>
    <property type="match status" value="1"/>
</dbReference>
<keyword evidence="1" id="KW-0732">Signal</keyword>
<evidence type="ECO:0000256" key="1">
    <source>
        <dbReference type="SAM" id="SignalP"/>
    </source>
</evidence>